<comment type="caution">
    <text evidence="2">The sequence shown here is derived from an EMBL/GenBank/DDBJ whole genome shotgun (WGS) entry which is preliminary data.</text>
</comment>
<feature type="compositionally biased region" description="Basic and acidic residues" evidence="1">
    <location>
        <begin position="99"/>
        <end position="109"/>
    </location>
</feature>
<gene>
    <name evidence="2" type="ORF">Vqi01_52800</name>
</gene>
<feature type="region of interest" description="Disordered" evidence="1">
    <location>
        <begin position="84"/>
        <end position="109"/>
    </location>
</feature>
<accession>A0ABQ4JHP8</accession>
<reference evidence="2 3" key="1">
    <citation type="submission" date="2021-01" db="EMBL/GenBank/DDBJ databases">
        <title>Whole genome shotgun sequence of Verrucosispora qiuiae NBRC 106684.</title>
        <authorList>
            <person name="Komaki H."/>
            <person name="Tamura T."/>
        </authorList>
    </citation>
    <scope>NUCLEOTIDE SEQUENCE [LARGE SCALE GENOMIC DNA]</scope>
    <source>
        <strain evidence="2 3">NBRC 106684</strain>
    </source>
</reference>
<evidence type="ECO:0000256" key="1">
    <source>
        <dbReference type="SAM" id="MobiDB-lite"/>
    </source>
</evidence>
<sequence length="109" mass="11803">MTWMTVPTCLLAGHDYAGWHWIDDIDKGTIVKVMTGPCAGRYRIVGHKWQSRKGGPIPSWMSDFDLVLQTCTGASGMGFSLAQRLEPETGTPAPSSGGRNREAAPRGRG</sequence>
<evidence type="ECO:0000313" key="2">
    <source>
        <dbReference type="EMBL" id="GIJ30118.1"/>
    </source>
</evidence>
<keyword evidence="3" id="KW-1185">Reference proteome</keyword>
<evidence type="ECO:0000313" key="3">
    <source>
        <dbReference type="Proteomes" id="UP000653076"/>
    </source>
</evidence>
<name>A0ABQ4JHP8_9ACTN</name>
<protein>
    <submittedName>
        <fullName evidence="2">Uncharacterized protein</fullName>
    </submittedName>
</protein>
<dbReference type="EMBL" id="BOPC01000097">
    <property type="protein sequence ID" value="GIJ30118.1"/>
    <property type="molecule type" value="Genomic_DNA"/>
</dbReference>
<organism evidence="2 3">
    <name type="scientific">Micromonospora qiuiae</name>
    <dbReference type="NCBI Taxonomy" id="502268"/>
    <lineage>
        <taxon>Bacteria</taxon>
        <taxon>Bacillati</taxon>
        <taxon>Actinomycetota</taxon>
        <taxon>Actinomycetes</taxon>
        <taxon>Micromonosporales</taxon>
        <taxon>Micromonosporaceae</taxon>
        <taxon>Micromonospora</taxon>
    </lineage>
</organism>
<dbReference type="Proteomes" id="UP000653076">
    <property type="component" value="Unassembled WGS sequence"/>
</dbReference>
<proteinExistence type="predicted"/>